<gene>
    <name evidence="2" type="ORF">SPF06_13285</name>
</gene>
<dbReference type="EMBL" id="JAYGGQ010000010">
    <property type="protein sequence ID" value="MEA5455701.1"/>
    <property type="molecule type" value="Genomic_DNA"/>
</dbReference>
<reference evidence="2 3" key="1">
    <citation type="submission" date="2023-12" db="EMBL/GenBank/DDBJ databases">
        <title>Sinomonas terricola sp. nov, isolated from litchi orchard soil in Guangdong, PR China.</title>
        <authorList>
            <person name="Jiaxin W."/>
            <person name="Yang Z."/>
            <person name="Honghui Z."/>
        </authorList>
    </citation>
    <scope>NUCLEOTIDE SEQUENCE [LARGE SCALE GENOMIC DNA]</scope>
    <source>
        <strain evidence="2 3">JGH33</strain>
    </source>
</reference>
<dbReference type="InterPro" id="IPR013108">
    <property type="entry name" value="Amidohydro_3"/>
</dbReference>
<dbReference type="GO" id="GO:0016787">
    <property type="term" value="F:hydrolase activity"/>
    <property type="evidence" value="ECO:0007669"/>
    <property type="project" value="UniProtKB-KW"/>
</dbReference>
<dbReference type="Pfam" id="PF07969">
    <property type="entry name" value="Amidohydro_3"/>
    <property type="match status" value="1"/>
</dbReference>
<keyword evidence="3" id="KW-1185">Reference proteome</keyword>
<dbReference type="PANTHER" id="PTHR22642">
    <property type="entry name" value="IMIDAZOLONEPROPIONASE"/>
    <property type="match status" value="1"/>
</dbReference>
<dbReference type="InterPro" id="IPR011059">
    <property type="entry name" value="Metal-dep_hydrolase_composite"/>
</dbReference>
<comment type="caution">
    <text evidence="2">The sequence shown here is derived from an EMBL/GenBank/DDBJ whole genome shotgun (WGS) entry which is preliminary data.</text>
</comment>
<keyword evidence="2" id="KW-0378">Hydrolase</keyword>
<evidence type="ECO:0000259" key="1">
    <source>
        <dbReference type="Pfam" id="PF07969"/>
    </source>
</evidence>
<dbReference type="RefSeq" id="WP_323279582.1">
    <property type="nucleotide sequence ID" value="NZ_JAYGGQ010000010.1"/>
</dbReference>
<dbReference type="Gene3D" id="3.20.20.140">
    <property type="entry name" value="Metal-dependent hydrolases"/>
    <property type="match status" value="1"/>
</dbReference>
<dbReference type="InterPro" id="IPR033932">
    <property type="entry name" value="YtcJ-like"/>
</dbReference>
<organism evidence="2 3">
    <name type="scientific">Sinomonas terricola</name>
    <dbReference type="NCBI Taxonomy" id="3110330"/>
    <lineage>
        <taxon>Bacteria</taxon>
        <taxon>Bacillati</taxon>
        <taxon>Actinomycetota</taxon>
        <taxon>Actinomycetes</taxon>
        <taxon>Micrococcales</taxon>
        <taxon>Micrococcaceae</taxon>
        <taxon>Sinomonas</taxon>
    </lineage>
</organism>
<name>A0ABU5T7L4_9MICC</name>
<dbReference type="SUPFAM" id="SSF51338">
    <property type="entry name" value="Composite domain of metallo-dependent hydrolases"/>
    <property type="match status" value="1"/>
</dbReference>
<dbReference type="PANTHER" id="PTHR22642:SF20">
    <property type="entry name" value="AMIDOHYDROLASE 3 DOMAIN-CONTAINING PROTEIN"/>
    <property type="match status" value="1"/>
</dbReference>
<proteinExistence type="predicted"/>
<dbReference type="EC" id="3.5.-.-" evidence="2"/>
<dbReference type="Proteomes" id="UP001304769">
    <property type="component" value="Unassembled WGS sequence"/>
</dbReference>
<dbReference type="Gene3D" id="3.10.310.70">
    <property type="match status" value="1"/>
</dbReference>
<evidence type="ECO:0000313" key="3">
    <source>
        <dbReference type="Proteomes" id="UP001304769"/>
    </source>
</evidence>
<dbReference type="CDD" id="cd01300">
    <property type="entry name" value="YtcJ_like"/>
    <property type="match status" value="1"/>
</dbReference>
<protein>
    <submittedName>
        <fullName evidence="2">Amidohydrolase</fullName>
        <ecNumber evidence="2">3.5.-.-</ecNumber>
    </submittedName>
</protein>
<dbReference type="InterPro" id="IPR032466">
    <property type="entry name" value="Metal_Hydrolase"/>
</dbReference>
<dbReference type="Gene3D" id="2.30.40.10">
    <property type="entry name" value="Urease, subunit C, domain 1"/>
    <property type="match status" value="1"/>
</dbReference>
<dbReference type="SUPFAM" id="SSF51556">
    <property type="entry name" value="Metallo-dependent hydrolases"/>
    <property type="match status" value="1"/>
</dbReference>
<feature type="domain" description="Amidohydrolase 3" evidence="1">
    <location>
        <begin position="50"/>
        <end position="534"/>
    </location>
</feature>
<evidence type="ECO:0000313" key="2">
    <source>
        <dbReference type="EMBL" id="MEA5455701.1"/>
    </source>
</evidence>
<accession>A0ABU5T7L4</accession>
<sequence length="557" mass="58853">MAPTLYVNARFFTADQPEWAEALVVDADRIVYVGDEATARRIAGGAAIEEDLGGRLVLPGFVDGHAHIVGTGDAAGQADLWGAHDLDEIQRRIARWAEENPEAPRVRAQGWLPGTVPGGAPTRHMLDEIVSDRPVYVQTYDYHSIWLNTAALAELGIDHETVAPAGGAIARDEAGHPTGYIDETAMQQLVWPALDGGASDDERDRHLAAALAGYRASGVTAATDMGLDDADLAAMLRAEEAGTLTARINAHYRIYRAEDSAENLAQVAHAAELAARHDSPWLRVVGIKVMVDGTVDGCTAALGRPYADGSLADPIWDLESLAPVVTAADAAALQVAMHAIGDEAVRIAIAAVERAVAANGPAARRHRIEHLEVAEEADIARLAALGITASMQPVHADPAIQANWRAKLGDERVERGFPWPEMTDAGATLAFGTDSPTSPYAPLPNMFVASTRRSAFDPTLEPNIAHYALPLGEAIVHATRDAAWSSRAEDRIGRLAAGLFADFVVVDRNVFDGPAEELLDAAIVRTVVGGREVYAAAPAYSAAAHGGPAAESAGATR</sequence>